<proteinExistence type="predicted"/>
<keyword evidence="1" id="KW-0732">Signal</keyword>
<dbReference type="EMBL" id="VYQF01000014">
    <property type="protein sequence ID" value="KAA9034525.1"/>
    <property type="molecule type" value="Genomic_DNA"/>
</dbReference>
<dbReference type="GO" id="GO:0008270">
    <property type="term" value="F:zinc ion binding"/>
    <property type="evidence" value="ECO:0007669"/>
    <property type="project" value="InterPro"/>
</dbReference>
<feature type="domain" description="Peptidase M1 membrane alanine aminopeptidase" evidence="2">
    <location>
        <begin position="383"/>
        <end position="528"/>
    </location>
</feature>
<gene>
    <name evidence="3" type="ORF">FW778_22070</name>
</gene>
<reference evidence="3 4" key="1">
    <citation type="submission" date="2019-09" db="EMBL/GenBank/DDBJ databases">
        <title>Draft genome sequence of Ginsengibacter sp. BR5-29.</title>
        <authorList>
            <person name="Im W.-T."/>
        </authorList>
    </citation>
    <scope>NUCLEOTIDE SEQUENCE [LARGE SCALE GENOMIC DNA]</scope>
    <source>
        <strain evidence="3 4">BR5-29</strain>
    </source>
</reference>
<name>A0A5J5IBI1_9BACT</name>
<feature type="signal peptide" evidence="1">
    <location>
        <begin position="1"/>
        <end position="19"/>
    </location>
</feature>
<accession>A0A5J5IBI1</accession>
<keyword evidence="4" id="KW-1185">Reference proteome</keyword>
<comment type="caution">
    <text evidence="3">The sequence shown here is derived from an EMBL/GenBank/DDBJ whole genome shotgun (WGS) entry which is preliminary data.</text>
</comment>
<organism evidence="3 4">
    <name type="scientific">Ginsengibacter hankyongi</name>
    <dbReference type="NCBI Taxonomy" id="2607284"/>
    <lineage>
        <taxon>Bacteria</taxon>
        <taxon>Pseudomonadati</taxon>
        <taxon>Bacteroidota</taxon>
        <taxon>Chitinophagia</taxon>
        <taxon>Chitinophagales</taxon>
        <taxon>Chitinophagaceae</taxon>
        <taxon>Ginsengibacter</taxon>
    </lineage>
</organism>
<dbReference type="GO" id="GO:0008237">
    <property type="term" value="F:metallopeptidase activity"/>
    <property type="evidence" value="ECO:0007669"/>
    <property type="project" value="InterPro"/>
</dbReference>
<dbReference type="SUPFAM" id="SSF55486">
    <property type="entry name" value="Metalloproteases ('zincins'), catalytic domain"/>
    <property type="match status" value="1"/>
</dbReference>
<feature type="chain" id="PRO_5023877283" evidence="1">
    <location>
        <begin position="20"/>
        <end position="624"/>
    </location>
</feature>
<evidence type="ECO:0000256" key="1">
    <source>
        <dbReference type="SAM" id="SignalP"/>
    </source>
</evidence>
<evidence type="ECO:0000313" key="4">
    <source>
        <dbReference type="Proteomes" id="UP000326903"/>
    </source>
</evidence>
<sequence>MTRILFAFFTLSISFSLNAQNLYWPRDLKKAYKNQTRSNDGYPGKKYWQNTGTYNITVTAMPPDRTIKGTEQIAYINNSQDTPRVLVFKFIQNIHKPGVTRLGQASTDYLTDGVHVDAYTENGIAKNWGQKNSGTIQFIRLSKPLMPHDSVQLTFDWHYQISLKSGREGMIDSTTYYLAYFYPRVAVFDDVNGWDDIEHNEALEFYNDFNNYILHVKVPKNYLVWATGNLQNAKEVLQPKYAERLNESMKAANTIHIADAADIAAQNITAQNSVNTWTFAYNNITDVALGLSDHYVWDASSVLVDKKANRRASIQAAYNDTAKDFHHVVEFGQRALSFLSTQWPGVAYPFPKMTVFQGYAGMEYPMMANDETYNDFNFSRFVEEHEISHTYFPFYMGINETRYGFMDEGWATTFELLYNRSVMSKDSADDFYKQFRVNGWIGDDNADEDLPIITPGENLSGRGLGNNEYGKPSLAYLAIKDLLGDEMFKKCLHGFMERWHGKHPLPWDFFYAFNNVSGQNLNWFWNAWFFGNNYIDLAVNSVHPINSGYQLTIENIGGFPVPIDIQLNFKDGSTQVIHKSPVIWAGNQKQVMIDITVKKALQSIQLVTDIFVDADESNNFLENK</sequence>
<dbReference type="Proteomes" id="UP000326903">
    <property type="component" value="Unassembled WGS sequence"/>
</dbReference>
<dbReference type="Pfam" id="PF01433">
    <property type="entry name" value="Peptidase_M1"/>
    <property type="match status" value="1"/>
</dbReference>
<evidence type="ECO:0000313" key="3">
    <source>
        <dbReference type="EMBL" id="KAA9034525.1"/>
    </source>
</evidence>
<dbReference type="InterPro" id="IPR027268">
    <property type="entry name" value="Peptidase_M4/M1_CTD_sf"/>
</dbReference>
<protein>
    <submittedName>
        <fullName evidence="3">M1 family metallopeptidase</fullName>
    </submittedName>
</protein>
<dbReference type="InterPro" id="IPR014782">
    <property type="entry name" value="Peptidase_M1_dom"/>
</dbReference>
<dbReference type="RefSeq" id="WP_150417072.1">
    <property type="nucleotide sequence ID" value="NZ_VYQF01000014.1"/>
</dbReference>
<dbReference type="CDD" id="cd09604">
    <property type="entry name" value="M1_APN_like"/>
    <property type="match status" value="1"/>
</dbReference>
<evidence type="ECO:0000259" key="2">
    <source>
        <dbReference type="Pfam" id="PF01433"/>
    </source>
</evidence>
<dbReference type="Gene3D" id="1.10.390.10">
    <property type="entry name" value="Neutral Protease Domain 2"/>
    <property type="match status" value="1"/>
</dbReference>
<dbReference type="AlphaFoldDB" id="A0A5J5IBI1"/>